<evidence type="ECO:0000256" key="1">
    <source>
        <dbReference type="ARBA" id="ARBA00023015"/>
    </source>
</evidence>
<evidence type="ECO:0000259" key="4">
    <source>
        <dbReference type="Pfam" id="PF13490"/>
    </source>
</evidence>
<dbReference type="EMBL" id="FNBE01000001">
    <property type="protein sequence ID" value="SDE53222.1"/>
    <property type="molecule type" value="Genomic_DNA"/>
</dbReference>
<accession>A0A1G7DP23</accession>
<gene>
    <name evidence="5" type="ORF">SAMN05216377_10196</name>
</gene>
<evidence type="ECO:0000313" key="6">
    <source>
        <dbReference type="Proteomes" id="UP000198967"/>
    </source>
</evidence>
<dbReference type="AlphaFoldDB" id="A0A1G7DP23"/>
<proteinExistence type="predicted"/>
<keyword evidence="3" id="KW-1133">Transmembrane helix</keyword>
<keyword evidence="3" id="KW-0472">Membrane</keyword>
<organism evidence="5 6">
    <name type="scientific">Pseudonocardia oroxyli</name>
    <dbReference type="NCBI Taxonomy" id="366584"/>
    <lineage>
        <taxon>Bacteria</taxon>
        <taxon>Bacillati</taxon>
        <taxon>Actinomycetota</taxon>
        <taxon>Actinomycetes</taxon>
        <taxon>Pseudonocardiales</taxon>
        <taxon>Pseudonocardiaceae</taxon>
        <taxon>Pseudonocardia</taxon>
    </lineage>
</organism>
<dbReference type="Proteomes" id="UP000198967">
    <property type="component" value="Unassembled WGS sequence"/>
</dbReference>
<dbReference type="InterPro" id="IPR041916">
    <property type="entry name" value="Anti_sigma_zinc_sf"/>
</dbReference>
<dbReference type="STRING" id="366584.SAMN05216377_10196"/>
<dbReference type="Pfam" id="PF13490">
    <property type="entry name" value="zf-HC2"/>
    <property type="match status" value="1"/>
</dbReference>
<feature type="transmembrane region" description="Helical" evidence="3">
    <location>
        <begin position="95"/>
        <end position="116"/>
    </location>
</feature>
<evidence type="ECO:0000256" key="3">
    <source>
        <dbReference type="SAM" id="Phobius"/>
    </source>
</evidence>
<keyword evidence="1" id="KW-0805">Transcription regulation</keyword>
<dbReference type="OrthoDB" id="5185837at2"/>
<keyword evidence="3" id="KW-0812">Transmembrane</keyword>
<name>A0A1G7DP23_PSEOR</name>
<dbReference type="InterPro" id="IPR027383">
    <property type="entry name" value="Znf_put"/>
</dbReference>
<sequence length="226" mass="23486">MTTCGSVAGGELSAHVLGLLDPDEQAEVERHLEQCAQCRAEWEDLRAMTQTLDELPDEALLEGPPDSDLVLHRALREIRSERAAEHRRRLWTRGIAAAVVGAALLGGGVVAGQALAPQSPPALTQAAGARTMETTQGAVTAAVTVTPANGWVRLAANVKGVPAGEHCRMVVVAKDGTEEIAGGWVVPAQGEANGVHLDGSAGVAPDQVQSVVVENTAGERYATLTL</sequence>
<evidence type="ECO:0000256" key="2">
    <source>
        <dbReference type="ARBA" id="ARBA00023163"/>
    </source>
</evidence>
<dbReference type="RefSeq" id="WP_093074828.1">
    <property type="nucleotide sequence ID" value="NZ_FNBE01000001.1"/>
</dbReference>
<evidence type="ECO:0000313" key="5">
    <source>
        <dbReference type="EMBL" id="SDE53222.1"/>
    </source>
</evidence>
<feature type="domain" description="Putative zinc-finger" evidence="4">
    <location>
        <begin position="12"/>
        <end position="39"/>
    </location>
</feature>
<protein>
    <submittedName>
        <fullName evidence="5">RNA polymerase sigma-70 factor, ECF subfamily</fullName>
    </submittedName>
</protein>
<dbReference type="Gene3D" id="1.10.10.1320">
    <property type="entry name" value="Anti-sigma factor, zinc-finger domain"/>
    <property type="match status" value="1"/>
</dbReference>
<reference evidence="5 6" key="1">
    <citation type="submission" date="2016-10" db="EMBL/GenBank/DDBJ databases">
        <authorList>
            <person name="de Groot N.N."/>
        </authorList>
    </citation>
    <scope>NUCLEOTIDE SEQUENCE [LARGE SCALE GENOMIC DNA]</scope>
    <source>
        <strain evidence="5 6">CGMCC 4.3143</strain>
    </source>
</reference>
<keyword evidence="6" id="KW-1185">Reference proteome</keyword>
<keyword evidence="2" id="KW-0804">Transcription</keyword>